<gene>
    <name evidence="2" type="ORF">DFQ59_102568</name>
</gene>
<keyword evidence="1" id="KW-0812">Transmembrane</keyword>
<name>A0A369CG41_9GAMM</name>
<keyword evidence="1" id="KW-0472">Membrane</keyword>
<organism evidence="2 3">
    <name type="scientific">Thioalbus denitrificans</name>
    <dbReference type="NCBI Taxonomy" id="547122"/>
    <lineage>
        <taxon>Bacteria</taxon>
        <taxon>Pseudomonadati</taxon>
        <taxon>Pseudomonadota</taxon>
        <taxon>Gammaproteobacteria</taxon>
        <taxon>Chromatiales</taxon>
        <taxon>Ectothiorhodospiraceae</taxon>
        <taxon>Thioalbus</taxon>
    </lineage>
</organism>
<dbReference type="RefSeq" id="WP_114279023.1">
    <property type="nucleotide sequence ID" value="NZ_QPJY01000002.1"/>
</dbReference>
<dbReference type="PANTHER" id="PTHR42709">
    <property type="entry name" value="ALKALINE PHOSPHATASE LIKE PROTEIN"/>
    <property type="match status" value="1"/>
</dbReference>
<evidence type="ECO:0000256" key="1">
    <source>
        <dbReference type="SAM" id="Phobius"/>
    </source>
</evidence>
<comment type="caution">
    <text evidence="2">The sequence shown here is derived from an EMBL/GenBank/DDBJ whole genome shotgun (WGS) entry which is preliminary data.</text>
</comment>
<dbReference type="InterPro" id="IPR051311">
    <property type="entry name" value="DedA_domain"/>
</dbReference>
<dbReference type="Proteomes" id="UP000252707">
    <property type="component" value="Unassembled WGS sequence"/>
</dbReference>
<feature type="transmembrane region" description="Helical" evidence="1">
    <location>
        <begin position="41"/>
        <end position="62"/>
    </location>
</feature>
<evidence type="ECO:0000313" key="3">
    <source>
        <dbReference type="Proteomes" id="UP000252707"/>
    </source>
</evidence>
<sequence>MSLWGLFASGFLSSTLLPGGSEVVLLYLAHADETPALTLLAVATLGNTLGGLTSWLLGWWLARRWPGEALARPAQRRALAWLQRHGSPILLLSWLPVVGDPLCLAAGWLRVGLPAATLFIAAGKAGRYGVLLWVAG</sequence>
<dbReference type="EMBL" id="QPJY01000002">
    <property type="protein sequence ID" value="RCX32208.1"/>
    <property type="molecule type" value="Genomic_DNA"/>
</dbReference>
<protein>
    <submittedName>
        <fullName evidence="2">Membrane protein YqaA with SNARE-associated domain</fullName>
    </submittedName>
</protein>
<evidence type="ECO:0000313" key="2">
    <source>
        <dbReference type="EMBL" id="RCX32208.1"/>
    </source>
</evidence>
<keyword evidence="1" id="KW-1133">Transmembrane helix</keyword>
<reference evidence="2 3" key="1">
    <citation type="submission" date="2018-07" db="EMBL/GenBank/DDBJ databases">
        <title>Genomic Encyclopedia of Type Strains, Phase IV (KMG-IV): sequencing the most valuable type-strain genomes for metagenomic binning, comparative biology and taxonomic classification.</title>
        <authorList>
            <person name="Goeker M."/>
        </authorList>
    </citation>
    <scope>NUCLEOTIDE SEQUENCE [LARGE SCALE GENOMIC DNA]</scope>
    <source>
        <strain evidence="2 3">DSM 26407</strain>
    </source>
</reference>
<keyword evidence="3" id="KW-1185">Reference proteome</keyword>
<proteinExistence type="predicted"/>
<dbReference type="OrthoDB" id="9814483at2"/>
<accession>A0A369CG41</accession>
<dbReference type="AlphaFoldDB" id="A0A369CG41"/>
<dbReference type="PANTHER" id="PTHR42709:SF4">
    <property type="entry name" value="INNER MEMBRANE PROTEIN YQAA"/>
    <property type="match status" value="1"/>
</dbReference>